<comment type="caution">
    <text evidence="1">The sequence shown here is derived from an EMBL/GenBank/DDBJ whole genome shotgun (WGS) entry which is preliminary data.</text>
</comment>
<sequence length="66" mass="7227">MMEQATPDVKAVVEINKEQPGKGNFVVRVSGVEATIVELLGMNRPFYALNALDMEDVCDMVIEAIS</sequence>
<evidence type="ECO:0000313" key="1">
    <source>
        <dbReference type="EMBL" id="CAJ1969998.1"/>
    </source>
</evidence>
<reference evidence="1" key="1">
    <citation type="submission" date="2023-08" db="EMBL/GenBank/DDBJ databases">
        <authorList>
            <person name="Audoor S."/>
            <person name="Bilcke G."/>
        </authorList>
    </citation>
    <scope>NUCLEOTIDE SEQUENCE</scope>
</reference>
<evidence type="ECO:0000313" key="2">
    <source>
        <dbReference type="Proteomes" id="UP001295423"/>
    </source>
</evidence>
<keyword evidence="2" id="KW-1185">Reference proteome</keyword>
<dbReference type="AlphaFoldDB" id="A0AAD2JPN6"/>
<dbReference type="Proteomes" id="UP001295423">
    <property type="component" value="Unassembled WGS sequence"/>
</dbReference>
<organism evidence="1 2">
    <name type="scientific">Cylindrotheca closterium</name>
    <dbReference type="NCBI Taxonomy" id="2856"/>
    <lineage>
        <taxon>Eukaryota</taxon>
        <taxon>Sar</taxon>
        <taxon>Stramenopiles</taxon>
        <taxon>Ochrophyta</taxon>
        <taxon>Bacillariophyta</taxon>
        <taxon>Bacillariophyceae</taxon>
        <taxon>Bacillariophycidae</taxon>
        <taxon>Bacillariales</taxon>
        <taxon>Bacillariaceae</taxon>
        <taxon>Cylindrotheca</taxon>
    </lineage>
</organism>
<accession>A0AAD2JPN6</accession>
<dbReference type="EMBL" id="CAKOGP040002447">
    <property type="protein sequence ID" value="CAJ1969998.1"/>
    <property type="molecule type" value="Genomic_DNA"/>
</dbReference>
<protein>
    <submittedName>
        <fullName evidence="1">Uncharacterized protein</fullName>
    </submittedName>
</protein>
<proteinExistence type="predicted"/>
<gene>
    <name evidence="1" type="ORF">CYCCA115_LOCUS24022</name>
</gene>
<name>A0AAD2JPN6_9STRA</name>